<organism evidence="2 3">
    <name type="scientific">Silurus meridionalis</name>
    <name type="common">Southern catfish</name>
    <name type="synonym">Silurus soldatovi meridionalis</name>
    <dbReference type="NCBI Taxonomy" id="175797"/>
    <lineage>
        <taxon>Eukaryota</taxon>
        <taxon>Metazoa</taxon>
        <taxon>Chordata</taxon>
        <taxon>Craniata</taxon>
        <taxon>Vertebrata</taxon>
        <taxon>Euteleostomi</taxon>
        <taxon>Actinopterygii</taxon>
        <taxon>Neopterygii</taxon>
        <taxon>Teleostei</taxon>
        <taxon>Ostariophysi</taxon>
        <taxon>Siluriformes</taxon>
        <taxon>Siluridae</taxon>
        <taxon>Silurus</taxon>
    </lineage>
</organism>
<gene>
    <name evidence="2" type="ORF">HF521_009414</name>
</gene>
<dbReference type="AlphaFoldDB" id="A0A8T0BTC8"/>
<dbReference type="EMBL" id="JABFDY010000002">
    <property type="protein sequence ID" value="KAF7710542.1"/>
    <property type="molecule type" value="Genomic_DNA"/>
</dbReference>
<keyword evidence="3" id="KW-1185">Reference proteome</keyword>
<evidence type="ECO:0000313" key="3">
    <source>
        <dbReference type="Proteomes" id="UP000606274"/>
    </source>
</evidence>
<reference evidence="2" key="1">
    <citation type="submission" date="2020-08" db="EMBL/GenBank/DDBJ databases">
        <title>Chromosome-level assembly of Southern catfish (Silurus meridionalis) provides insights into visual adaptation to the nocturnal and benthic lifestyles.</title>
        <authorList>
            <person name="Zhang Y."/>
            <person name="Wang D."/>
            <person name="Peng Z."/>
        </authorList>
    </citation>
    <scope>NUCLEOTIDE SEQUENCE</scope>
    <source>
        <strain evidence="2">SWU-2019-XX</strain>
        <tissue evidence="2">Muscle</tissue>
    </source>
</reference>
<accession>A0A8T0BTC8</accession>
<comment type="caution">
    <text evidence="2">The sequence shown here is derived from an EMBL/GenBank/DDBJ whole genome shotgun (WGS) entry which is preliminary data.</text>
</comment>
<evidence type="ECO:0000313" key="2">
    <source>
        <dbReference type="EMBL" id="KAF7710542.1"/>
    </source>
</evidence>
<feature type="region of interest" description="Disordered" evidence="1">
    <location>
        <begin position="77"/>
        <end position="102"/>
    </location>
</feature>
<proteinExistence type="predicted"/>
<name>A0A8T0BTC8_SILME</name>
<evidence type="ECO:0000256" key="1">
    <source>
        <dbReference type="SAM" id="MobiDB-lite"/>
    </source>
</evidence>
<protein>
    <submittedName>
        <fullName evidence="2">Uncharacterized protein</fullName>
    </submittedName>
</protein>
<sequence>MAHTESGVVVNGTQVSYIGHDCELIPEFLAANYGSSAKRLDLSFNQLSFPDCGSYGGPVIPRMYAVDVSYPLRALSLSQGKPSSTSEEENPPQSLRGRISSTPLFSCFPASYWPLQS</sequence>
<dbReference type="Proteomes" id="UP000606274">
    <property type="component" value="Unassembled WGS sequence"/>
</dbReference>